<dbReference type="EMBL" id="FOES01000001">
    <property type="protein sequence ID" value="SEP59996.1"/>
    <property type="molecule type" value="Genomic_DNA"/>
</dbReference>
<reference evidence="1 2" key="1">
    <citation type="submission" date="2016-10" db="EMBL/GenBank/DDBJ databases">
        <authorList>
            <person name="de Groot N.N."/>
        </authorList>
    </citation>
    <scope>NUCLEOTIDE SEQUENCE [LARGE SCALE GENOMIC DNA]</scope>
    <source>
        <strain evidence="1 2">DSM 21633</strain>
    </source>
</reference>
<protein>
    <submittedName>
        <fullName evidence="1">Uncharacterized protein</fullName>
    </submittedName>
</protein>
<proteinExistence type="predicted"/>
<sequence length="44" mass="5074">MVLGFIYVILLFFSEAVILSKDTKPLKELINGRKSNFNWMSNPV</sequence>
<dbReference type="STRING" id="571933.SAMN05216362_101217"/>
<name>A0A1H8Z6I5_9BACI</name>
<dbReference type="Proteomes" id="UP000199427">
    <property type="component" value="Unassembled WGS sequence"/>
</dbReference>
<accession>A0A1H8Z6I5</accession>
<gene>
    <name evidence="1" type="ORF">SAMN05216362_101217</name>
</gene>
<organism evidence="1 2">
    <name type="scientific">Piscibacillus halophilus</name>
    <dbReference type="NCBI Taxonomy" id="571933"/>
    <lineage>
        <taxon>Bacteria</taxon>
        <taxon>Bacillati</taxon>
        <taxon>Bacillota</taxon>
        <taxon>Bacilli</taxon>
        <taxon>Bacillales</taxon>
        <taxon>Bacillaceae</taxon>
        <taxon>Piscibacillus</taxon>
    </lineage>
</organism>
<keyword evidence="2" id="KW-1185">Reference proteome</keyword>
<evidence type="ECO:0000313" key="2">
    <source>
        <dbReference type="Proteomes" id="UP000199427"/>
    </source>
</evidence>
<dbReference type="AlphaFoldDB" id="A0A1H8Z6I5"/>
<evidence type="ECO:0000313" key="1">
    <source>
        <dbReference type="EMBL" id="SEP59996.1"/>
    </source>
</evidence>